<dbReference type="EMBL" id="JACDUT010000005">
    <property type="protein sequence ID" value="MBA2875230.1"/>
    <property type="molecule type" value="Genomic_DNA"/>
</dbReference>
<proteinExistence type="inferred from homology"/>
<dbReference type="AlphaFoldDB" id="A0A7W0BZ45"/>
<dbReference type="InterPro" id="IPR020845">
    <property type="entry name" value="AMP-binding_CS"/>
</dbReference>
<dbReference type="Gene3D" id="3.30.300.30">
    <property type="match status" value="1"/>
</dbReference>
<dbReference type="InterPro" id="IPR025110">
    <property type="entry name" value="AMP-bd_C"/>
</dbReference>
<dbReference type="InterPro" id="IPR042099">
    <property type="entry name" value="ANL_N_sf"/>
</dbReference>
<protein>
    <submittedName>
        <fullName evidence="5">Long-chain acyl-CoA synthetase</fullName>
        <ecNumber evidence="5">6.2.1.3</ecNumber>
    </submittedName>
</protein>
<dbReference type="GO" id="GO:0031956">
    <property type="term" value="F:medium-chain fatty acid-CoA ligase activity"/>
    <property type="evidence" value="ECO:0007669"/>
    <property type="project" value="TreeGrafter"/>
</dbReference>
<feature type="domain" description="AMP-binding enzyme C-terminal" evidence="4">
    <location>
        <begin position="406"/>
        <end position="473"/>
    </location>
</feature>
<dbReference type="Pfam" id="PF00501">
    <property type="entry name" value="AMP-binding"/>
    <property type="match status" value="1"/>
</dbReference>
<dbReference type="PANTHER" id="PTHR43201">
    <property type="entry name" value="ACYL-COA SYNTHETASE"/>
    <property type="match status" value="1"/>
</dbReference>
<accession>A0A7W0BZ45</accession>
<organism evidence="5 6">
    <name type="scientific">Thermaerobacillus caldiproteolyticus</name>
    <dbReference type="NCBI Taxonomy" id="247480"/>
    <lineage>
        <taxon>Bacteria</taxon>
        <taxon>Bacillati</taxon>
        <taxon>Bacillota</taxon>
        <taxon>Bacilli</taxon>
        <taxon>Bacillales</taxon>
        <taxon>Anoxybacillaceae</taxon>
        <taxon>Thermaerobacillus</taxon>
    </lineage>
</organism>
<evidence type="ECO:0000256" key="2">
    <source>
        <dbReference type="ARBA" id="ARBA00022598"/>
    </source>
</evidence>
<dbReference type="PANTHER" id="PTHR43201:SF5">
    <property type="entry name" value="MEDIUM-CHAIN ACYL-COA LIGASE ACSF2, MITOCHONDRIAL"/>
    <property type="match status" value="1"/>
</dbReference>
<dbReference type="Gene3D" id="3.40.50.12780">
    <property type="entry name" value="N-terminal domain of ligase-like"/>
    <property type="match status" value="1"/>
</dbReference>
<dbReference type="RefSeq" id="WP_181556058.1">
    <property type="nucleotide sequence ID" value="NZ_JACDUT010000005.1"/>
</dbReference>
<evidence type="ECO:0000259" key="4">
    <source>
        <dbReference type="Pfam" id="PF13193"/>
    </source>
</evidence>
<dbReference type="InterPro" id="IPR000873">
    <property type="entry name" value="AMP-dep_synth/lig_dom"/>
</dbReference>
<dbReference type="CDD" id="cd04433">
    <property type="entry name" value="AFD_class_I"/>
    <property type="match status" value="1"/>
</dbReference>
<reference evidence="5 6" key="1">
    <citation type="submission" date="2020-07" db="EMBL/GenBank/DDBJ databases">
        <title>Genomic Encyclopedia of Type Strains, Phase IV (KMG-IV): sequencing the most valuable type-strain genomes for metagenomic binning, comparative biology and taxonomic classification.</title>
        <authorList>
            <person name="Goeker M."/>
        </authorList>
    </citation>
    <scope>NUCLEOTIDE SEQUENCE [LARGE SCALE GENOMIC DNA]</scope>
    <source>
        <strain evidence="5 6">DSM 15730</strain>
    </source>
</reference>
<comment type="similarity">
    <text evidence="1">Belongs to the ATP-dependent AMP-binding enzyme family.</text>
</comment>
<feature type="domain" description="AMP-dependent synthetase/ligase" evidence="3">
    <location>
        <begin position="33"/>
        <end position="356"/>
    </location>
</feature>
<sequence length="494" mass="55222">MGSLYQWIFNSENLDVNKKVLTTQTGDFSLYDIQKGVEIYISLLKRIGAIRGKRVALIVPSVPSFLNLLLAVNQLEGIIVPISPFLRKDDLTKILEFIKPHIVFTIKQYNGFDFSKTVYDWAHSIKEETVIFESDDCLNWGTLVVEGPPKPVENECIDIIGCTSGSTGIPKGVMVDLEFIKFTAEALSTSMVLSKEDRLFGMVPVSGLFGLCLLLTAIKRQVHFVVTESFSFPDIIQLLKEHSANKLVTSPSLFRALYLLTRDDEDTFYKPLTIVGLGGESISPDFIQTVSSIKNCKMINMYGLSELGCIMFSKNDIRTGIEWALTPGAEINVVNVSDEGIGELTVKTPNGFLGYYQRPDLTEEVYRNGWFYTGDLVRVTNGAKIEFVGRKKDMIKKGGQQVIPGEIEKLLTDHPNVEKAVVVGVPHSIFGEQVVAFVVVRGKVDTGELYSFCQDKVARYKVPDQIFIVDEIPVSQGKVDKVTLRQWALEKNYK</sequence>
<keyword evidence="2 5" id="KW-0436">Ligase</keyword>
<gene>
    <name evidence="5" type="ORF">HNR31_002003</name>
</gene>
<dbReference type="GO" id="GO:0004467">
    <property type="term" value="F:long-chain fatty acid-CoA ligase activity"/>
    <property type="evidence" value="ECO:0007669"/>
    <property type="project" value="UniProtKB-EC"/>
</dbReference>
<evidence type="ECO:0000256" key="1">
    <source>
        <dbReference type="ARBA" id="ARBA00006432"/>
    </source>
</evidence>
<evidence type="ECO:0000313" key="5">
    <source>
        <dbReference type="EMBL" id="MBA2875230.1"/>
    </source>
</evidence>
<dbReference type="Pfam" id="PF13193">
    <property type="entry name" value="AMP-binding_C"/>
    <property type="match status" value="1"/>
</dbReference>
<evidence type="ECO:0000259" key="3">
    <source>
        <dbReference type="Pfam" id="PF00501"/>
    </source>
</evidence>
<dbReference type="PROSITE" id="PS00455">
    <property type="entry name" value="AMP_BINDING"/>
    <property type="match status" value="1"/>
</dbReference>
<dbReference type="Proteomes" id="UP000523087">
    <property type="component" value="Unassembled WGS sequence"/>
</dbReference>
<evidence type="ECO:0000313" key="6">
    <source>
        <dbReference type="Proteomes" id="UP000523087"/>
    </source>
</evidence>
<dbReference type="InterPro" id="IPR045851">
    <property type="entry name" value="AMP-bd_C_sf"/>
</dbReference>
<dbReference type="SUPFAM" id="SSF56801">
    <property type="entry name" value="Acetyl-CoA synthetase-like"/>
    <property type="match status" value="1"/>
</dbReference>
<keyword evidence="6" id="KW-1185">Reference proteome</keyword>
<comment type="caution">
    <text evidence="5">The sequence shown here is derived from an EMBL/GenBank/DDBJ whole genome shotgun (WGS) entry which is preliminary data.</text>
</comment>
<dbReference type="EC" id="6.2.1.3" evidence="5"/>
<name>A0A7W0BZ45_9BACL</name>